<dbReference type="PROSITE" id="PS51257">
    <property type="entry name" value="PROKAR_LIPOPROTEIN"/>
    <property type="match status" value="1"/>
</dbReference>
<comment type="caution">
    <text evidence="9">The sequence shown here is derived from an EMBL/GenBank/DDBJ whole genome shotgun (WGS) entry which is preliminary data.</text>
</comment>
<feature type="domain" description="SusD-like N-terminal" evidence="8">
    <location>
        <begin position="87"/>
        <end position="232"/>
    </location>
</feature>
<evidence type="ECO:0000256" key="6">
    <source>
        <dbReference type="SAM" id="SignalP"/>
    </source>
</evidence>
<dbReference type="Gene3D" id="1.25.40.390">
    <property type="match status" value="1"/>
</dbReference>
<protein>
    <submittedName>
        <fullName evidence="9">RagB/SusD family nutrient uptake outer membrane protein</fullName>
    </submittedName>
</protein>
<keyword evidence="10" id="KW-1185">Reference proteome</keyword>
<keyword evidence="4" id="KW-0472">Membrane</keyword>
<evidence type="ECO:0000313" key="10">
    <source>
        <dbReference type="Proteomes" id="UP000239800"/>
    </source>
</evidence>
<sequence>MKRINLTHVKAVFAIAIMSLFVVSCDIEIEETDSIFPEETSGDFGGVAAVGASVQDLYNSVYGQLGDQANFFALNEVSTDETLVPTRGTDWGDNGIWRTLHAHTWSPTHQFVLNTWNNLNQNVFRATQVIDPASTIIGEGETRSLEELKAEARFLRAFSMYFVLDLWGVAPFRGVNDGADVNPQVFTAQEAYAFIAEDLNAAIAGLPSRGPSGDNNRASKATARFLLAKLFLNAERYGASPAYADVITLCNQIADDGYSLQSGYFDIFKEDVDTETIWYANTSVGNRIWNGMHYNIVAPDNTGGGWNGFTTLAEFYDSFGGAPDSNYVGDADDERRGWVPDAGNADETNLGIGYGFLVGQMYDVNGAPLKDRPGDPLVFTRDLPGLSGNNERTGIRIIKYHPVNGSFANHEIVFRYADVHLMKAEAMLRSGGNATAMVNELRTIRLAQPLGSVSEADLLAERGRELYYEFWRRNDMLRFGQYTRAWEFKDEASIGDETKRLYPIPINALLSNPNLVQNPGY</sequence>
<dbReference type="RefSeq" id="WP_245917619.1">
    <property type="nucleotide sequence ID" value="NZ_MQUB01000001.1"/>
</dbReference>
<keyword evidence="5" id="KW-0998">Cell outer membrane</keyword>
<evidence type="ECO:0000256" key="2">
    <source>
        <dbReference type="ARBA" id="ARBA00006275"/>
    </source>
</evidence>
<feature type="signal peptide" evidence="6">
    <location>
        <begin position="1"/>
        <end position="24"/>
    </location>
</feature>
<comment type="similarity">
    <text evidence="2">Belongs to the SusD family.</text>
</comment>
<dbReference type="Pfam" id="PF14322">
    <property type="entry name" value="SusD-like_3"/>
    <property type="match status" value="1"/>
</dbReference>
<evidence type="ECO:0000259" key="7">
    <source>
        <dbReference type="Pfam" id="PF07980"/>
    </source>
</evidence>
<feature type="domain" description="RagB/SusD" evidence="7">
    <location>
        <begin position="274"/>
        <end position="521"/>
    </location>
</feature>
<evidence type="ECO:0000259" key="8">
    <source>
        <dbReference type="Pfam" id="PF14322"/>
    </source>
</evidence>
<evidence type="ECO:0000256" key="1">
    <source>
        <dbReference type="ARBA" id="ARBA00004442"/>
    </source>
</evidence>
<organism evidence="9 10">
    <name type="scientific">Aureitalea marina</name>
    <dbReference type="NCBI Taxonomy" id="930804"/>
    <lineage>
        <taxon>Bacteria</taxon>
        <taxon>Pseudomonadati</taxon>
        <taxon>Bacteroidota</taxon>
        <taxon>Flavobacteriia</taxon>
        <taxon>Flavobacteriales</taxon>
        <taxon>Flavobacteriaceae</taxon>
        <taxon>Aureitalea</taxon>
    </lineage>
</organism>
<name>A0A2S7KTH0_9FLAO</name>
<comment type="subcellular location">
    <subcellularLocation>
        <location evidence="1">Cell outer membrane</location>
    </subcellularLocation>
</comment>
<gene>
    <name evidence="9" type="ORF">BST85_02640</name>
</gene>
<dbReference type="InterPro" id="IPR012944">
    <property type="entry name" value="SusD_RagB_dom"/>
</dbReference>
<dbReference type="SUPFAM" id="SSF48452">
    <property type="entry name" value="TPR-like"/>
    <property type="match status" value="1"/>
</dbReference>
<feature type="chain" id="PRO_5015720652" evidence="6">
    <location>
        <begin position="25"/>
        <end position="521"/>
    </location>
</feature>
<dbReference type="EMBL" id="MQUB01000001">
    <property type="protein sequence ID" value="PQB05927.1"/>
    <property type="molecule type" value="Genomic_DNA"/>
</dbReference>
<reference evidence="9 10" key="1">
    <citation type="submission" date="2016-11" db="EMBL/GenBank/DDBJ databases">
        <title>Trade-off between light-utilization and light-protection in marine flavobacteria.</title>
        <authorList>
            <person name="Kumagai Y."/>
        </authorList>
    </citation>
    <scope>NUCLEOTIDE SEQUENCE [LARGE SCALE GENOMIC DNA]</scope>
    <source>
        <strain evidence="9 10">NBRC 107741</strain>
    </source>
</reference>
<keyword evidence="3 6" id="KW-0732">Signal</keyword>
<dbReference type="InterPro" id="IPR033985">
    <property type="entry name" value="SusD-like_N"/>
</dbReference>
<dbReference type="AlphaFoldDB" id="A0A2S7KTH0"/>
<dbReference type="Pfam" id="PF07980">
    <property type="entry name" value="SusD_RagB"/>
    <property type="match status" value="1"/>
</dbReference>
<dbReference type="Proteomes" id="UP000239800">
    <property type="component" value="Unassembled WGS sequence"/>
</dbReference>
<dbReference type="InterPro" id="IPR011990">
    <property type="entry name" value="TPR-like_helical_dom_sf"/>
</dbReference>
<evidence type="ECO:0000256" key="5">
    <source>
        <dbReference type="ARBA" id="ARBA00023237"/>
    </source>
</evidence>
<evidence type="ECO:0000256" key="4">
    <source>
        <dbReference type="ARBA" id="ARBA00023136"/>
    </source>
</evidence>
<evidence type="ECO:0000313" key="9">
    <source>
        <dbReference type="EMBL" id="PQB05927.1"/>
    </source>
</evidence>
<evidence type="ECO:0000256" key="3">
    <source>
        <dbReference type="ARBA" id="ARBA00022729"/>
    </source>
</evidence>
<dbReference type="GO" id="GO:0009279">
    <property type="term" value="C:cell outer membrane"/>
    <property type="evidence" value="ECO:0007669"/>
    <property type="project" value="UniProtKB-SubCell"/>
</dbReference>
<proteinExistence type="inferred from homology"/>
<accession>A0A2S7KTH0</accession>